<evidence type="ECO:0000313" key="4">
    <source>
        <dbReference type="Proteomes" id="UP001150538"/>
    </source>
</evidence>
<dbReference type="PANTHER" id="PTHR20916">
    <property type="entry name" value="CYSTEINE AND GLYCINE-RICH PROTEIN 2 BINDING PROTEIN"/>
    <property type="match status" value="1"/>
</dbReference>
<dbReference type="SUPFAM" id="SSF82199">
    <property type="entry name" value="SET domain"/>
    <property type="match status" value="1"/>
</dbReference>
<feature type="compositionally biased region" description="Low complexity" evidence="1">
    <location>
        <begin position="548"/>
        <end position="570"/>
    </location>
</feature>
<dbReference type="AlphaFoldDB" id="A0A9W8A154"/>
<organism evidence="3 4">
    <name type="scientific">Mycoemilia scoparia</name>
    <dbReference type="NCBI Taxonomy" id="417184"/>
    <lineage>
        <taxon>Eukaryota</taxon>
        <taxon>Fungi</taxon>
        <taxon>Fungi incertae sedis</taxon>
        <taxon>Zoopagomycota</taxon>
        <taxon>Kickxellomycotina</taxon>
        <taxon>Kickxellomycetes</taxon>
        <taxon>Kickxellales</taxon>
        <taxon>Kickxellaceae</taxon>
        <taxon>Mycoemilia</taxon>
    </lineage>
</organism>
<dbReference type="Pfam" id="PF00856">
    <property type="entry name" value="SET"/>
    <property type="match status" value="1"/>
</dbReference>
<dbReference type="OrthoDB" id="5560686at2759"/>
<sequence>MSGESKPEVLSTESNGNKIAPQPNQLTHGHHSQGNLEQPQKSQIHKDSINGFTDQSISAKNNTSIDTGATNIGNNNNNISCSSSSISSSDINVPPKRPRSLRNVNRPADQDVFGDGCLRGAYALDYLNYFIDGDGREPRKESRYNKRRKKQHSVQNTASKESGNGNPSNTAKSENDGSDNNNNSKPSSKEKPRWYNQMYIMFLALRQSPDYTASRSELVRKAVELDKKISDERKLPRVFTGKTPMNSASALLTNNGDKHFIQFRPPGARCYYFKLAYKPGDFESALAHYNEWNHTLITHDWPICFAPPSSKDEDKTQQQKQQNSDDNKNMVTMALENFSQIQKICNDSESDNNDNKLHQLSPKPRTGCSVTEAVNASVLGGGGGGDDDGTIPLKHSVTAKYPLDQERSHIKTKINNNDVQKPTSPNKQNDCCGVIHIDKPDKQCLISKEECKRDFENYNDSYKNVNSNSNNNNNNNNNQSEKIASSQAANIDTTTKNDRGNNNNNGSNESKISHNKNNTKDTDNNHNNSNDDKCISDTNNHGKLPSLQQHQDQGQQENNSSSSSSSNNNNPTQDIPKSWQDVVRVGPSTIPAAGNGLFAIRDLPAHCPLGFYFGVPMTEDEFDSLKDNSGVASHYSIMYRKTVLDACDENGQPYTDPNGRLYCPFHFMNEDRTGKSQNMTFLEGTKVNQIICSTTRKIKAGEELFVFYGDEVDRAHWGNKDSSVKNSCRERRDNKANDGNEYGVFENIKSGDCDLSDGNADKESLDPKE</sequence>
<feature type="compositionally biased region" description="Polar residues" evidence="1">
    <location>
        <begin position="479"/>
        <end position="494"/>
    </location>
</feature>
<feature type="compositionally biased region" description="Low complexity" evidence="1">
    <location>
        <begin position="462"/>
        <end position="478"/>
    </location>
</feature>
<dbReference type="PROSITE" id="PS50280">
    <property type="entry name" value="SET"/>
    <property type="match status" value="1"/>
</dbReference>
<feature type="region of interest" description="Disordered" evidence="1">
    <location>
        <begin position="1"/>
        <end position="44"/>
    </location>
</feature>
<accession>A0A9W8A154</accession>
<evidence type="ECO:0000259" key="2">
    <source>
        <dbReference type="PROSITE" id="PS50280"/>
    </source>
</evidence>
<dbReference type="Proteomes" id="UP001150538">
    <property type="component" value="Unassembled WGS sequence"/>
</dbReference>
<comment type="caution">
    <text evidence="3">The sequence shown here is derived from an EMBL/GenBank/DDBJ whole genome shotgun (WGS) entry which is preliminary data.</text>
</comment>
<name>A0A9W8A154_9FUNG</name>
<dbReference type="PANTHER" id="PTHR20916:SF18">
    <property type="entry name" value="IPT_TIG DOMAIN-CONTAINING PROTEIN"/>
    <property type="match status" value="1"/>
</dbReference>
<dbReference type="InterPro" id="IPR046341">
    <property type="entry name" value="SET_dom_sf"/>
</dbReference>
<evidence type="ECO:0000313" key="3">
    <source>
        <dbReference type="EMBL" id="KAJ1917738.1"/>
    </source>
</evidence>
<feature type="domain" description="SET" evidence="2">
    <location>
        <begin position="581"/>
        <end position="709"/>
    </location>
</feature>
<protein>
    <recommendedName>
        <fullName evidence="2">SET domain-containing protein</fullName>
    </recommendedName>
</protein>
<feature type="compositionally biased region" description="Basic and acidic residues" evidence="1">
    <location>
        <begin position="134"/>
        <end position="144"/>
    </location>
</feature>
<feature type="compositionally biased region" description="Basic and acidic residues" evidence="1">
    <location>
        <begin position="310"/>
        <end position="328"/>
    </location>
</feature>
<dbReference type="EMBL" id="JANBPU010000063">
    <property type="protein sequence ID" value="KAJ1917738.1"/>
    <property type="molecule type" value="Genomic_DNA"/>
</dbReference>
<feature type="compositionally biased region" description="Low complexity" evidence="1">
    <location>
        <begin position="71"/>
        <end position="92"/>
    </location>
</feature>
<feature type="compositionally biased region" description="Polar residues" evidence="1">
    <location>
        <begin position="153"/>
        <end position="171"/>
    </location>
</feature>
<dbReference type="InterPro" id="IPR001214">
    <property type="entry name" value="SET_dom"/>
</dbReference>
<dbReference type="Gene3D" id="2.170.270.10">
    <property type="entry name" value="SET domain"/>
    <property type="match status" value="1"/>
</dbReference>
<feature type="region of interest" description="Disordered" evidence="1">
    <location>
        <begin position="134"/>
        <end position="190"/>
    </location>
</feature>
<feature type="compositionally biased region" description="Basic and acidic residues" evidence="1">
    <location>
        <begin position="518"/>
        <end position="535"/>
    </location>
</feature>
<feature type="region of interest" description="Disordered" evidence="1">
    <location>
        <begin position="346"/>
        <end position="369"/>
    </location>
</feature>
<proteinExistence type="predicted"/>
<feature type="compositionally biased region" description="Polar residues" evidence="1">
    <location>
        <begin position="11"/>
        <end position="42"/>
    </location>
</feature>
<feature type="region of interest" description="Disordered" evidence="1">
    <location>
        <begin position="719"/>
        <end position="743"/>
    </location>
</feature>
<feature type="region of interest" description="Disordered" evidence="1">
    <location>
        <begin position="307"/>
        <end position="328"/>
    </location>
</feature>
<feature type="region of interest" description="Disordered" evidence="1">
    <location>
        <begin position="69"/>
        <end position="113"/>
    </location>
</feature>
<gene>
    <name evidence="3" type="ORF">H4219_003050</name>
</gene>
<evidence type="ECO:0000256" key="1">
    <source>
        <dbReference type="SAM" id="MobiDB-lite"/>
    </source>
</evidence>
<feature type="compositionally biased region" description="Basic and acidic residues" evidence="1">
    <location>
        <begin position="719"/>
        <end position="738"/>
    </location>
</feature>
<reference evidence="3" key="1">
    <citation type="submission" date="2022-07" db="EMBL/GenBank/DDBJ databases">
        <title>Phylogenomic reconstructions and comparative analyses of Kickxellomycotina fungi.</title>
        <authorList>
            <person name="Reynolds N.K."/>
            <person name="Stajich J.E."/>
            <person name="Barry K."/>
            <person name="Grigoriev I.V."/>
            <person name="Crous P."/>
            <person name="Smith M.E."/>
        </authorList>
    </citation>
    <scope>NUCLEOTIDE SEQUENCE</scope>
    <source>
        <strain evidence="3">NBRC 100468</strain>
    </source>
</reference>
<feature type="region of interest" description="Disordered" evidence="1">
    <location>
        <begin position="462"/>
        <end position="578"/>
    </location>
</feature>
<keyword evidence="4" id="KW-1185">Reference proteome</keyword>